<dbReference type="SUPFAM" id="SSF48208">
    <property type="entry name" value="Six-hairpin glycosidases"/>
    <property type="match status" value="1"/>
</dbReference>
<dbReference type="Pfam" id="PF03190">
    <property type="entry name" value="Thioredox_DsbH"/>
    <property type="match status" value="1"/>
</dbReference>
<evidence type="ECO:0000259" key="2">
    <source>
        <dbReference type="Pfam" id="PF03190"/>
    </source>
</evidence>
<accession>A0A8H4KE12</accession>
<keyword evidence="4" id="KW-1185">Reference proteome</keyword>
<evidence type="ECO:0000256" key="1">
    <source>
        <dbReference type="SAM" id="MobiDB-lite"/>
    </source>
</evidence>
<feature type="region of interest" description="Disordered" evidence="1">
    <location>
        <begin position="1"/>
        <end position="43"/>
    </location>
</feature>
<feature type="domain" description="Spermatogenesis-associated protein 20-like TRX" evidence="2">
    <location>
        <begin position="36"/>
        <end position="207"/>
    </location>
</feature>
<dbReference type="PIRSF" id="PIRSF006402">
    <property type="entry name" value="UCP006402_thioredoxin"/>
    <property type="match status" value="1"/>
</dbReference>
<dbReference type="OrthoDB" id="1923667at2759"/>
<dbReference type="SUPFAM" id="SSF52833">
    <property type="entry name" value="Thioredoxin-like"/>
    <property type="match status" value="1"/>
</dbReference>
<proteinExistence type="predicted"/>
<name>A0A8H4KE12_9HYPO</name>
<dbReference type="PANTHER" id="PTHR42899">
    <property type="entry name" value="SPERMATOGENESIS-ASSOCIATED PROTEIN 20"/>
    <property type="match status" value="1"/>
</dbReference>
<dbReference type="EMBL" id="JAADJG010000372">
    <property type="protein sequence ID" value="KAF4447848.1"/>
    <property type="molecule type" value="Genomic_DNA"/>
</dbReference>
<sequence length="724" mass="79990">MVASELTASARAMRSTPASGDESGSSLPKPLSPLQNRAAASRSPYIRDQAKSLVSWQLLNDEAVERSRKENKLIFLHIGYKACHSSVCRLMSLETFSNPESASVLNESFIPVIVDREERPDLDAIYMNYVQAVSNVGGWPLNVFLTPNLEPVFGGTYWFGPAGRRHLNDDSTDEVLDSLTIFKKVRDIWSDQESRCRKEATEVIGQLKEFAAEGTLGTRSLSAPSALGPAGWGAPAPSHTSATKEKSTAVSEELDLDQLEEAYTHIAGTFDPVFGGFGLAPKFLTPPKLAFLMGLLKSPGAVQDVVGEAECKHATEIALDTMRHIRDGALHDHIGGTGFSRCSVTADWSIPNFEKLVTDNAQLLSLYIDAWKASGGGEKDEFFDVVIELVEYLTTSPVALPEGGFASSEAADSYYRQGDKEKREGAYYVWTRREFDSILDEIDSHMSPILAAYWNVNKDGNVEEENDPNDDFIDQNILRVKSTIEQLSTHFSTPVDKIQEYIEQGRQALRRRREQERVRPELDDKIVVGWNGLVISALSKAASALVTMRPEQSSKCKAVAEKTAAFIKEKLWNSNERVLYRIWSGGRGNAAFADDYAYLIQGLLDLLELTQNQAYLEFADILQQTQISLFYDADGAFFTTQVNSSHTILRLKDGMDTSLPSTNAVSVANLFRLADLKSDDDLAAKARQTINAFEVEVVQHPWLFPGILGGVVSARLGGEKTKEM</sequence>
<protein>
    <recommendedName>
        <fullName evidence="2">Spermatogenesis-associated protein 20-like TRX domain-containing protein</fullName>
    </recommendedName>
</protein>
<dbReference type="PANTHER" id="PTHR42899:SF1">
    <property type="entry name" value="SPERMATOGENESIS-ASSOCIATED PROTEIN 20"/>
    <property type="match status" value="1"/>
</dbReference>
<dbReference type="AlphaFoldDB" id="A0A8H4KE12"/>
<dbReference type="Gene3D" id="1.50.10.10">
    <property type="match status" value="1"/>
</dbReference>
<feature type="region of interest" description="Disordered" evidence="1">
    <location>
        <begin position="227"/>
        <end position="248"/>
    </location>
</feature>
<dbReference type="InterPro" id="IPR012341">
    <property type="entry name" value="6hp_glycosidase-like_sf"/>
</dbReference>
<dbReference type="InterPro" id="IPR004879">
    <property type="entry name" value="Ssp411-like_TRX"/>
</dbReference>
<dbReference type="Proteomes" id="UP000605986">
    <property type="component" value="Unassembled WGS sequence"/>
</dbReference>
<dbReference type="InterPro" id="IPR024705">
    <property type="entry name" value="Ssp411"/>
</dbReference>
<comment type="caution">
    <text evidence="3">The sequence shown here is derived from an EMBL/GenBank/DDBJ whole genome shotgun (WGS) entry which is preliminary data.</text>
</comment>
<feature type="compositionally biased region" description="Low complexity" evidence="1">
    <location>
        <begin position="25"/>
        <end position="34"/>
    </location>
</feature>
<evidence type="ECO:0000313" key="4">
    <source>
        <dbReference type="Proteomes" id="UP000605986"/>
    </source>
</evidence>
<dbReference type="InterPro" id="IPR008928">
    <property type="entry name" value="6-hairpin_glycosidase_sf"/>
</dbReference>
<dbReference type="InterPro" id="IPR036249">
    <property type="entry name" value="Thioredoxin-like_sf"/>
</dbReference>
<dbReference type="GO" id="GO:0005975">
    <property type="term" value="P:carbohydrate metabolic process"/>
    <property type="evidence" value="ECO:0007669"/>
    <property type="project" value="InterPro"/>
</dbReference>
<feature type="compositionally biased region" description="Low complexity" evidence="1">
    <location>
        <begin position="227"/>
        <end position="238"/>
    </location>
</feature>
<organism evidence="3 4">
    <name type="scientific">Fusarium austroafricanum</name>
    <dbReference type="NCBI Taxonomy" id="2364996"/>
    <lineage>
        <taxon>Eukaryota</taxon>
        <taxon>Fungi</taxon>
        <taxon>Dikarya</taxon>
        <taxon>Ascomycota</taxon>
        <taxon>Pezizomycotina</taxon>
        <taxon>Sordariomycetes</taxon>
        <taxon>Hypocreomycetidae</taxon>
        <taxon>Hypocreales</taxon>
        <taxon>Nectriaceae</taxon>
        <taxon>Fusarium</taxon>
        <taxon>Fusarium concolor species complex</taxon>
    </lineage>
</organism>
<dbReference type="CDD" id="cd02955">
    <property type="entry name" value="SSP411"/>
    <property type="match status" value="1"/>
</dbReference>
<dbReference type="GO" id="GO:0003824">
    <property type="term" value="F:catalytic activity"/>
    <property type="evidence" value="ECO:0007669"/>
    <property type="project" value="UniProtKB-ARBA"/>
</dbReference>
<dbReference type="Gene3D" id="3.40.30.10">
    <property type="entry name" value="Glutaredoxin"/>
    <property type="match status" value="1"/>
</dbReference>
<reference evidence="3" key="1">
    <citation type="submission" date="2020-01" db="EMBL/GenBank/DDBJ databases">
        <title>Identification and distribution of gene clusters putatively required for synthesis of sphingolipid metabolism inhibitors in phylogenetically diverse species of the filamentous fungus Fusarium.</title>
        <authorList>
            <person name="Kim H.-S."/>
            <person name="Busman M."/>
            <person name="Brown D.W."/>
            <person name="Divon H."/>
            <person name="Uhlig S."/>
            <person name="Proctor R.H."/>
        </authorList>
    </citation>
    <scope>NUCLEOTIDE SEQUENCE</scope>
    <source>
        <strain evidence="3">NRRL 53441</strain>
    </source>
</reference>
<gene>
    <name evidence="3" type="ORF">F53441_8653</name>
</gene>
<evidence type="ECO:0000313" key="3">
    <source>
        <dbReference type="EMBL" id="KAF4447848.1"/>
    </source>
</evidence>